<feature type="transmembrane region" description="Helical" evidence="3">
    <location>
        <begin position="21"/>
        <end position="42"/>
    </location>
</feature>
<dbReference type="SMART" id="SM00244">
    <property type="entry name" value="PHB"/>
    <property type="match status" value="1"/>
</dbReference>
<evidence type="ECO:0000256" key="1">
    <source>
        <dbReference type="ARBA" id="ARBA00004167"/>
    </source>
</evidence>
<dbReference type="CDD" id="cd03401">
    <property type="entry name" value="SPFH_prohibitin"/>
    <property type="match status" value="1"/>
</dbReference>
<dbReference type="PANTHER" id="PTHR23222:SF0">
    <property type="entry name" value="PROHIBITIN 1"/>
    <property type="match status" value="1"/>
</dbReference>
<evidence type="ECO:0000313" key="6">
    <source>
        <dbReference type="Proteomes" id="UP000725649"/>
    </source>
</evidence>
<dbReference type="GO" id="GO:0016020">
    <property type="term" value="C:membrane"/>
    <property type="evidence" value="ECO:0007669"/>
    <property type="project" value="UniProtKB-SubCell"/>
</dbReference>
<dbReference type="EMBL" id="SUVG01000003">
    <property type="protein sequence ID" value="MBE6421009.1"/>
    <property type="molecule type" value="Genomic_DNA"/>
</dbReference>
<feature type="coiled-coil region" evidence="2">
    <location>
        <begin position="196"/>
        <end position="241"/>
    </location>
</feature>
<dbReference type="Gene3D" id="3.30.479.30">
    <property type="entry name" value="Band 7 domain"/>
    <property type="match status" value="1"/>
</dbReference>
<feature type="domain" description="Band 7" evidence="4">
    <location>
        <begin position="37"/>
        <end position="197"/>
    </location>
</feature>
<proteinExistence type="predicted"/>
<keyword evidence="3" id="KW-0812">Transmembrane</keyword>
<keyword evidence="3" id="KW-1133">Transmembrane helix</keyword>
<dbReference type="PANTHER" id="PTHR23222">
    <property type="entry name" value="PROHIBITIN"/>
    <property type="match status" value="1"/>
</dbReference>
<dbReference type="InterPro" id="IPR001107">
    <property type="entry name" value="Band_7"/>
</dbReference>
<dbReference type="Pfam" id="PF01145">
    <property type="entry name" value="Band_7"/>
    <property type="match status" value="1"/>
</dbReference>
<accession>A0A928DRS1</accession>
<dbReference type="InterPro" id="IPR000163">
    <property type="entry name" value="Prohibitin"/>
</dbReference>
<evidence type="ECO:0000256" key="3">
    <source>
        <dbReference type="SAM" id="Phobius"/>
    </source>
</evidence>
<name>A0A928DRS1_9BACT</name>
<reference evidence="5" key="1">
    <citation type="submission" date="2019-04" db="EMBL/GenBank/DDBJ databases">
        <title>Evolution of Biomass-Degrading Anaerobic Consortia Revealed by Metagenomics.</title>
        <authorList>
            <person name="Peng X."/>
        </authorList>
    </citation>
    <scope>NUCLEOTIDE SEQUENCE</scope>
    <source>
        <strain evidence="5">SIG66</strain>
    </source>
</reference>
<evidence type="ECO:0000259" key="4">
    <source>
        <dbReference type="SMART" id="SM00244"/>
    </source>
</evidence>
<comment type="subcellular location">
    <subcellularLocation>
        <location evidence="1">Membrane</location>
        <topology evidence="1">Single-pass membrane protein</topology>
    </subcellularLocation>
</comment>
<evidence type="ECO:0000256" key="2">
    <source>
        <dbReference type="SAM" id="Coils"/>
    </source>
</evidence>
<comment type="caution">
    <text evidence="5">The sequence shown here is derived from an EMBL/GenBank/DDBJ whole genome shotgun (WGS) entry which is preliminary data.</text>
</comment>
<organism evidence="5 6">
    <name type="scientific">Candidatus Avelusimicrobium gallicola</name>
    <dbReference type="NCBI Taxonomy" id="2562704"/>
    <lineage>
        <taxon>Bacteria</taxon>
        <taxon>Pseudomonadati</taxon>
        <taxon>Elusimicrobiota</taxon>
        <taxon>Elusimicrobia</taxon>
        <taxon>Elusimicrobiales</taxon>
        <taxon>Elusimicrobiaceae</taxon>
        <taxon>Candidatus Avelusimicrobium</taxon>
    </lineage>
</organism>
<dbReference type="PRINTS" id="PR00679">
    <property type="entry name" value="PROHIBITIN"/>
</dbReference>
<keyword evidence="2" id="KW-0175">Coiled coil</keyword>
<evidence type="ECO:0000313" key="5">
    <source>
        <dbReference type="EMBL" id="MBE6421009.1"/>
    </source>
</evidence>
<protein>
    <submittedName>
        <fullName evidence="5">Prohibitin family protein</fullName>
    </submittedName>
</protein>
<dbReference type="InterPro" id="IPR036013">
    <property type="entry name" value="Band_7/SPFH_dom_sf"/>
</dbReference>
<keyword evidence="3" id="KW-0472">Membrane</keyword>
<gene>
    <name evidence="5" type="ORF">E7027_02565</name>
</gene>
<dbReference type="AlphaFoldDB" id="A0A928DRS1"/>
<dbReference type="SUPFAM" id="SSF117892">
    <property type="entry name" value="Band 7/SPFH domain"/>
    <property type="match status" value="1"/>
</dbReference>
<sequence>MRKTKGENMRQITPGSFQPQKLILPVIIFLLAICALGSYFTVSAGNVAVKLRFGKLVGAYGEGLHFKLPLVDDIEKFSVRIKKDSFNTEAFSKDLQTVGLTLAINHRVLPDTIESIYRNLGTEYTSTVLKPMVEEWTKAVIAKYSADSLISNRTQVAKELDEILKAKMAEKEVIVSDIAITNFEFSPQFLKAVEEKQIAEQEAKRATNLVEKVKKEAEQKILQAEAEAKSLRLQREVVSDNLIKLRQVEAQLKAIEKWDGKMPHYMGGEQMPFVMVK</sequence>
<dbReference type="Proteomes" id="UP000725649">
    <property type="component" value="Unassembled WGS sequence"/>
</dbReference>